<accession>A0AAJ1M9F8</accession>
<name>A0AAJ1M9F8_LIMMU</name>
<dbReference type="RefSeq" id="WP_169461929.1">
    <property type="nucleotide sequence ID" value="NZ_JAQOMV010000032.1"/>
</dbReference>
<sequence>MFDDFKNAGRDVLNAAKNLQEQLMRLQDCLNELNQAMDGVAEFSRAAQHAVNLWQFKNEPRLEKIQKIISKYQA</sequence>
<proteinExistence type="predicted"/>
<dbReference type="Proteomes" id="UP001220670">
    <property type="component" value="Unassembled WGS sequence"/>
</dbReference>
<gene>
    <name evidence="1" type="ORF">PO250_08365</name>
</gene>
<evidence type="ECO:0000313" key="2">
    <source>
        <dbReference type="Proteomes" id="UP001220670"/>
    </source>
</evidence>
<comment type="caution">
    <text evidence="1">The sequence shown here is derived from an EMBL/GenBank/DDBJ whole genome shotgun (WGS) entry which is preliminary data.</text>
</comment>
<reference evidence="1" key="1">
    <citation type="submission" date="2023-01" db="EMBL/GenBank/DDBJ databases">
        <title>Genome analysis of 13 Lactobacillus isolated from gut of wild boar.</title>
        <authorList>
            <person name="Papp P."/>
            <person name="Libisch B."/>
            <person name="Nagy T."/>
            <person name="Olasz F."/>
        </authorList>
    </citation>
    <scope>NUCLEOTIDE SEQUENCE</scope>
    <source>
        <strain evidence="1">F146</strain>
    </source>
</reference>
<organism evidence="1 2">
    <name type="scientific">Limosilactobacillus mucosae</name>
    <name type="common">Lactobacillus mucosae</name>
    <dbReference type="NCBI Taxonomy" id="97478"/>
    <lineage>
        <taxon>Bacteria</taxon>
        <taxon>Bacillati</taxon>
        <taxon>Bacillota</taxon>
        <taxon>Bacilli</taxon>
        <taxon>Lactobacillales</taxon>
        <taxon>Lactobacillaceae</taxon>
        <taxon>Limosilactobacillus</taxon>
    </lineage>
</organism>
<protein>
    <submittedName>
        <fullName evidence="1">Uncharacterized protein</fullName>
    </submittedName>
</protein>
<evidence type="ECO:0000313" key="1">
    <source>
        <dbReference type="EMBL" id="MDC2830307.1"/>
    </source>
</evidence>
<dbReference type="AlphaFoldDB" id="A0AAJ1M9F8"/>
<dbReference type="EMBL" id="JAQONE010000024">
    <property type="protein sequence ID" value="MDC2830307.1"/>
    <property type="molecule type" value="Genomic_DNA"/>
</dbReference>